<proteinExistence type="predicted"/>
<reference evidence="1" key="1">
    <citation type="submission" date="2022-01" db="EMBL/GenBank/DDBJ databases">
        <authorList>
            <person name="Karlyshev A.V."/>
            <person name="Jaspars M."/>
        </authorList>
    </citation>
    <scope>NUCLEOTIDE SEQUENCE</scope>
    <source>
        <strain evidence="1">AGSA3-2</strain>
    </source>
</reference>
<dbReference type="AlphaFoldDB" id="A0A9Q3ZEP8"/>
<dbReference type="RefSeq" id="WP_080531572.1">
    <property type="nucleotide sequence ID" value="NZ_CP012331.1"/>
</dbReference>
<name>A0A9Q3ZEP8_9GAMM</name>
<organism evidence="1 2">
    <name type="scientific">Alloalcanivorax xenomutans</name>
    <dbReference type="NCBI Taxonomy" id="1094342"/>
    <lineage>
        <taxon>Bacteria</taxon>
        <taxon>Pseudomonadati</taxon>
        <taxon>Pseudomonadota</taxon>
        <taxon>Gammaproteobacteria</taxon>
        <taxon>Oceanospirillales</taxon>
        <taxon>Alcanivoracaceae</taxon>
        <taxon>Alloalcanivorax</taxon>
    </lineage>
</organism>
<gene>
    <name evidence="1" type="ORF">LZG35_20020</name>
</gene>
<sequence length="92" mass="9780">MDASDKYDAATLGREQMGYLEELCRAISHAAKSAYHNEISGEEGSPSILSALGHIEKLADMGSYLAGDFGATYDLDAEAAAKEISGQKQLHS</sequence>
<comment type="caution">
    <text evidence="1">The sequence shown here is derived from an EMBL/GenBank/DDBJ whole genome shotgun (WGS) entry which is preliminary data.</text>
</comment>
<evidence type="ECO:0000313" key="2">
    <source>
        <dbReference type="Proteomes" id="UP001107961"/>
    </source>
</evidence>
<dbReference type="KEGG" id="axe:P40_18815"/>
<dbReference type="EMBL" id="JAJVKT010000034">
    <property type="protein sequence ID" value="MCE7510930.1"/>
    <property type="molecule type" value="Genomic_DNA"/>
</dbReference>
<keyword evidence="2" id="KW-1185">Reference proteome</keyword>
<protein>
    <submittedName>
        <fullName evidence="1">Uncharacterized protein</fullName>
    </submittedName>
</protein>
<dbReference type="Proteomes" id="UP001107961">
    <property type="component" value="Unassembled WGS sequence"/>
</dbReference>
<accession>A0A9Q3ZEP8</accession>
<evidence type="ECO:0000313" key="1">
    <source>
        <dbReference type="EMBL" id="MCE7510930.1"/>
    </source>
</evidence>